<dbReference type="Pfam" id="PF10262">
    <property type="entry name" value="Rdx"/>
    <property type="match status" value="1"/>
</dbReference>
<feature type="transmembrane region" description="Helical" evidence="4">
    <location>
        <begin position="154"/>
        <end position="172"/>
    </location>
</feature>
<keyword evidence="5" id="KW-1185">Reference proteome</keyword>
<dbReference type="SUPFAM" id="SSF52833">
    <property type="entry name" value="Thioredoxin-like"/>
    <property type="match status" value="1"/>
</dbReference>
<evidence type="ECO:0000256" key="1">
    <source>
        <dbReference type="ARBA" id="ARBA00022729"/>
    </source>
</evidence>
<reference evidence="6" key="1">
    <citation type="submission" date="2022-11" db="UniProtKB">
        <authorList>
            <consortium name="WormBaseParasite"/>
        </authorList>
    </citation>
    <scope>IDENTIFICATION</scope>
</reference>
<evidence type="ECO:0000313" key="6">
    <source>
        <dbReference type="WBParaSite" id="jg19194"/>
    </source>
</evidence>
<keyword evidence="4" id="KW-0812">Transmembrane</keyword>
<dbReference type="PANTHER" id="PTHR13544">
    <property type="entry name" value="SELENOPROTEIN T"/>
    <property type="match status" value="1"/>
</dbReference>
<dbReference type="GO" id="GO:0005789">
    <property type="term" value="C:endoplasmic reticulum membrane"/>
    <property type="evidence" value="ECO:0007669"/>
    <property type="project" value="TreeGrafter"/>
</dbReference>
<name>A0A915DH52_9BILA</name>
<dbReference type="AlphaFoldDB" id="A0A915DH52"/>
<dbReference type="Proteomes" id="UP000887574">
    <property type="component" value="Unplaced"/>
</dbReference>
<dbReference type="NCBIfam" id="TIGR02174">
    <property type="entry name" value="CXXU_selWTH"/>
    <property type="match status" value="1"/>
</dbReference>
<accession>A0A915DH52</accession>
<dbReference type="GO" id="GO:0045454">
    <property type="term" value="P:cell redox homeostasis"/>
    <property type="evidence" value="ECO:0007669"/>
    <property type="project" value="TreeGrafter"/>
</dbReference>
<dbReference type="GO" id="GO:0004791">
    <property type="term" value="F:thioredoxin-disulfide reductase (NADPH) activity"/>
    <property type="evidence" value="ECO:0007669"/>
    <property type="project" value="TreeGrafter"/>
</dbReference>
<dbReference type="PANTHER" id="PTHR13544:SF0">
    <property type="entry name" value="THIOREDOXIN REDUCTASE-LIKE SELENOPROTEIN T"/>
    <property type="match status" value="1"/>
</dbReference>
<dbReference type="InterPro" id="IPR019389">
    <property type="entry name" value="Selenoprotein_T"/>
</dbReference>
<evidence type="ECO:0000256" key="4">
    <source>
        <dbReference type="SAM" id="Phobius"/>
    </source>
</evidence>
<feature type="compositionally biased region" description="Basic and acidic residues" evidence="3">
    <location>
        <begin position="1"/>
        <end position="18"/>
    </location>
</feature>
<dbReference type="Gene3D" id="3.40.30.10">
    <property type="entry name" value="Glutaredoxin"/>
    <property type="match status" value="1"/>
</dbReference>
<keyword evidence="1" id="KW-0732">Signal</keyword>
<dbReference type="WBParaSite" id="jg19194">
    <property type="protein sequence ID" value="jg19194"/>
    <property type="gene ID" value="jg19194"/>
</dbReference>
<evidence type="ECO:0000256" key="3">
    <source>
        <dbReference type="SAM" id="MobiDB-lite"/>
    </source>
</evidence>
<protein>
    <submittedName>
        <fullName evidence="6">SelT-like protein</fullName>
    </submittedName>
</protein>
<dbReference type="InterPro" id="IPR011893">
    <property type="entry name" value="Selenoprotein_Rdx-typ"/>
</dbReference>
<feature type="region of interest" description="Disordered" evidence="3">
    <location>
        <begin position="1"/>
        <end position="50"/>
    </location>
</feature>
<feature type="transmembrane region" description="Helical" evidence="4">
    <location>
        <begin position="120"/>
        <end position="139"/>
    </location>
</feature>
<proteinExistence type="predicted"/>
<keyword evidence="4" id="KW-1133">Transmembrane helix</keyword>
<dbReference type="InterPro" id="IPR036249">
    <property type="entry name" value="Thioredoxin-like_sf"/>
</dbReference>
<organism evidence="5 6">
    <name type="scientific">Ditylenchus dipsaci</name>
    <dbReference type="NCBI Taxonomy" id="166011"/>
    <lineage>
        <taxon>Eukaryota</taxon>
        <taxon>Metazoa</taxon>
        <taxon>Ecdysozoa</taxon>
        <taxon>Nematoda</taxon>
        <taxon>Chromadorea</taxon>
        <taxon>Rhabditida</taxon>
        <taxon>Tylenchina</taxon>
        <taxon>Tylenchomorpha</taxon>
        <taxon>Sphaerularioidea</taxon>
        <taxon>Anguinidae</taxon>
        <taxon>Anguininae</taxon>
        <taxon>Ditylenchus</taxon>
    </lineage>
</organism>
<keyword evidence="2" id="KW-0676">Redox-active center</keyword>
<keyword evidence="4" id="KW-0472">Membrane</keyword>
<evidence type="ECO:0000313" key="5">
    <source>
        <dbReference type="Proteomes" id="UP000887574"/>
    </source>
</evidence>
<evidence type="ECO:0000256" key="2">
    <source>
        <dbReference type="ARBA" id="ARBA00023284"/>
    </source>
</evidence>
<sequence length="234" mass="25687">MEVLTSEKHDENNAHDEGFNEFDEDPDYKYSSTANKAKNLMEDDVDDTDEADLEIRSPTGAGETGAKAFKAPANMPPVRFAYCVSCGYRQAFDQFSQIIQEKYPGVVIEGANFPPTQIKAFVSQFIGVAKIALIVMVIVGRDPFASMGIATPGIFNWMLSNKLSSCLMLFMLSNSIEGMMMSTGAFEIYLGEEQIWSKLESGRVPSPVELIQAIDSSLAIKGNKISGSFGFENE</sequence>